<evidence type="ECO:0000313" key="1">
    <source>
        <dbReference type="EMBL" id="ARW58159.1"/>
    </source>
</evidence>
<evidence type="ECO:0000313" key="2">
    <source>
        <dbReference type="Proteomes" id="UP000225074"/>
    </source>
</evidence>
<dbReference type="KEGG" id="vg:65109900"/>
<dbReference type="GeneID" id="65109900"/>
<name>A0A1Z1LZA7_9CAUD</name>
<organism evidence="1 2">
    <name type="scientific">Serratia phage X20</name>
    <dbReference type="NCBI Taxonomy" id="2006942"/>
    <lineage>
        <taxon>Viruses</taxon>
        <taxon>Duplodnaviria</taxon>
        <taxon>Heunggongvirae</taxon>
        <taxon>Uroviricota</taxon>
        <taxon>Caudoviricetes</taxon>
        <taxon>Pantevenvirales</taxon>
        <taxon>Straboviridae</taxon>
        <taxon>Tevenvirinae</taxon>
        <taxon>Winklervirus</taxon>
        <taxon>Winklervirus xtwenty</taxon>
    </lineage>
</organism>
<dbReference type="EMBL" id="MF036692">
    <property type="protein sequence ID" value="ARW58159.1"/>
    <property type="molecule type" value="Genomic_DNA"/>
</dbReference>
<dbReference type="Proteomes" id="UP000225074">
    <property type="component" value="Genome"/>
</dbReference>
<protein>
    <submittedName>
        <fullName evidence="1">Uncharacterized protein</fullName>
    </submittedName>
</protein>
<keyword evidence="2" id="KW-1185">Reference proteome</keyword>
<reference evidence="1 2" key="1">
    <citation type="submission" date="2017-05" db="EMBL/GenBank/DDBJ databases">
        <title>Environmental T4-family bacteriophages evolve to escape abortive infection via multiple routes in a bacterial host employing #altruistic suicide# through Type III toxin-antitoxin systems.</title>
        <authorList>
            <person name="Chen B."/>
            <person name="Akusobi C."/>
            <person name="Fang X."/>
            <person name="Salmond G.P.C."/>
        </authorList>
    </citation>
    <scope>NUCLEOTIDE SEQUENCE [LARGE SCALE GENOMIC DNA]</scope>
</reference>
<proteinExistence type="predicted"/>
<accession>A0A1Z1LZA7</accession>
<sequence length="87" mass="10205">MTRTTKLAAYYGAVADSVSSSEYSEIKADFERCINNVAKSGRREFNYYPLKNTSKYKDVFLKWLEDEGVEAKWRSCQRDGEWVEIKF</sequence>
<dbReference type="RefSeq" id="YP_010092337.1">
    <property type="nucleotide sequence ID" value="NC_055728.1"/>
</dbReference>